<proteinExistence type="predicted"/>
<dbReference type="Proteomes" id="UP000264217">
    <property type="component" value="Unassembled WGS sequence"/>
</dbReference>
<protein>
    <submittedName>
        <fullName evidence="2">Uncharacterized protein</fullName>
    </submittedName>
</protein>
<comment type="caution">
    <text evidence="2">The sequence shown here is derived from an EMBL/GenBank/DDBJ whole genome shotgun (WGS) entry which is preliminary data.</text>
</comment>
<gene>
    <name evidence="2" type="ORF">D0C36_23845</name>
</gene>
<feature type="transmembrane region" description="Helical" evidence="1">
    <location>
        <begin position="20"/>
        <end position="37"/>
    </location>
</feature>
<keyword evidence="1" id="KW-1133">Transmembrane helix</keyword>
<name>A0A372NP25_9SPHI</name>
<accession>A0A372NP25</accession>
<sequence>MPELAEKTLQLSLFSAAQHAGLLLLVLPVLHMIYLQLKEQEKIRLNRDNSLDRAIVSYFVKRIKLNLSYLMQKLRSL</sequence>
<dbReference type="AlphaFoldDB" id="A0A372NP25"/>
<organism evidence="2 3">
    <name type="scientific">Mucilaginibacter conchicola</name>
    <dbReference type="NCBI Taxonomy" id="2303333"/>
    <lineage>
        <taxon>Bacteria</taxon>
        <taxon>Pseudomonadati</taxon>
        <taxon>Bacteroidota</taxon>
        <taxon>Sphingobacteriia</taxon>
        <taxon>Sphingobacteriales</taxon>
        <taxon>Sphingobacteriaceae</taxon>
        <taxon>Mucilaginibacter</taxon>
    </lineage>
</organism>
<evidence type="ECO:0000313" key="2">
    <source>
        <dbReference type="EMBL" id="RFZ89993.1"/>
    </source>
</evidence>
<reference evidence="2 3" key="1">
    <citation type="submission" date="2018-08" db="EMBL/GenBank/DDBJ databases">
        <title>Mucilaginibacter sp. MYSH2.</title>
        <authorList>
            <person name="Seo T."/>
        </authorList>
    </citation>
    <scope>NUCLEOTIDE SEQUENCE [LARGE SCALE GENOMIC DNA]</scope>
    <source>
        <strain evidence="2 3">MYSH2</strain>
    </source>
</reference>
<keyword evidence="1" id="KW-0812">Transmembrane</keyword>
<evidence type="ECO:0000256" key="1">
    <source>
        <dbReference type="SAM" id="Phobius"/>
    </source>
</evidence>
<keyword evidence="3" id="KW-1185">Reference proteome</keyword>
<dbReference type="EMBL" id="QWDC01000007">
    <property type="protein sequence ID" value="RFZ89993.1"/>
    <property type="molecule type" value="Genomic_DNA"/>
</dbReference>
<evidence type="ECO:0000313" key="3">
    <source>
        <dbReference type="Proteomes" id="UP000264217"/>
    </source>
</evidence>
<keyword evidence="1" id="KW-0472">Membrane</keyword>